<gene>
    <name evidence="8" type="ORF">TCHU04912_LOCUS10357</name>
</gene>
<evidence type="ECO:0000256" key="1">
    <source>
        <dbReference type="ARBA" id="ARBA00004141"/>
    </source>
</evidence>
<dbReference type="SUPFAM" id="SSF103481">
    <property type="entry name" value="Multidrug resistance efflux transporter EmrE"/>
    <property type="match status" value="1"/>
</dbReference>
<sequence>MYSEATLGALAGLASCLCFGSFGVPIKNPKVIAAKVDPVVFQCYKTTACFLSSFLVLLYVDFKFTWWGVLGAFIWVFNGIFAIMAVQMAGLSVSQSLWSGLSIFVSFVWGAYVFHEPIKDYNTSIAGLMVMALGMVGVGYASAMQPKAHAHSDTDELPLITDEDGQSSQGNSKYAQKQSEGKKVATGLACAIYVGVANGSFMVPFKKVPKTVVGIEYLPSFGIGAMLVTLCIVPVYFGFIKFVQARPLPSFHWDIAHKPALLTGILWSSGNFFSIYTTQFLGLAVGWPLVQCQLLVSTAWGILYFRELTDTYSVSVTCVSSVFVLAGVIILGLFGL</sequence>
<evidence type="ECO:0000256" key="4">
    <source>
        <dbReference type="ARBA" id="ARBA00022989"/>
    </source>
</evidence>
<accession>A0A7S1SSX4</accession>
<organism evidence="8">
    <name type="scientific">Tetraselmis chuii</name>
    <dbReference type="NCBI Taxonomy" id="63592"/>
    <lineage>
        <taxon>Eukaryota</taxon>
        <taxon>Viridiplantae</taxon>
        <taxon>Chlorophyta</taxon>
        <taxon>core chlorophytes</taxon>
        <taxon>Chlorodendrophyceae</taxon>
        <taxon>Chlorodendrales</taxon>
        <taxon>Chlorodendraceae</taxon>
        <taxon>Tetraselmis</taxon>
    </lineage>
</organism>
<comment type="similarity">
    <text evidence="2">Belongs to the TMEM144 family.</text>
</comment>
<name>A0A7S1SSX4_9CHLO</name>
<dbReference type="PANTHER" id="PTHR16119">
    <property type="entry name" value="TRANSMEMBRANE PROTEIN 144"/>
    <property type="match status" value="1"/>
</dbReference>
<dbReference type="GO" id="GO:0016020">
    <property type="term" value="C:membrane"/>
    <property type="evidence" value="ECO:0007669"/>
    <property type="project" value="UniProtKB-SubCell"/>
</dbReference>
<evidence type="ECO:0000313" key="8">
    <source>
        <dbReference type="EMBL" id="CAD9208120.1"/>
    </source>
</evidence>
<feature type="transmembrane region" description="Helical" evidence="7">
    <location>
        <begin position="184"/>
        <end position="205"/>
    </location>
</feature>
<keyword evidence="5 7" id="KW-0472">Membrane</keyword>
<feature type="transmembrane region" description="Helical" evidence="7">
    <location>
        <begin position="121"/>
        <end position="141"/>
    </location>
</feature>
<protein>
    <recommendedName>
        <fullName evidence="9">EamA domain-containing protein</fullName>
    </recommendedName>
</protein>
<evidence type="ECO:0000256" key="2">
    <source>
        <dbReference type="ARBA" id="ARBA00005731"/>
    </source>
</evidence>
<feature type="transmembrane region" description="Helical" evidence="7">
    <location>
        <begin position="66"/>
        <end position="85"/>
    </location>
</feature>
<keyword evidence="3 7" id="KW-0812">Transmembrane</keyword>
<evidence type="ECO:0000256" key="6">
    <source>
        <dbReference type="SAM" id="MobiDB-lite"/>
    </source>
</evidence>
<dbReference type="PANTHER" id="PTHR16119:SF17">
    <property type="entry name" value="TRANSMEMBRANE PROTEIN 144"/>
    <property type="match status" value="1"/>
</dbReference>
<reference evidence="8" key="1">
    <citation type="submission" date="2021-01" db="EMBL/GenBank/DDBJ databases">
        <authorList>
            <person name="Corre E."/>
            <person name="Pelletier E."/>
            <person name="Niang G."/>
            <person name="Scheremetjew M."/>
            <person name="Finn R."/>
            <person name="Kale V."/>
            <person name="Holt S."/>
            <person name="Cochrane G."/>
            <person name="Meng A."/>
            <person name="Brown T."/>
            <person name="Cohen L."/>
        </authorList>
    </citation>
    <scope>NUCLEOTIDE SEQUENCE</scope>
    <source>
        <strain evidence="8">PLY429</strain>
    </source>
</reference>
<feature type="transmembrane region" description="Helical" evidence="7">
    <location>
        <begin position="97"/>
        <end position="115"/>
    </location>
</feature>
<feature type="transmembrane region" description="Helical" evidence="7">
    <location>
        <begin position="38"/>
        <end position="60"/>
    </location>
</feature>
<proteinExistence type="inferred from homology"/>
<dbReference type="AlphaFoldDB" id="A0A7S1SSX4"/>
<dbReference type="InterPro" id="IPR037185">
    <property type="entry name" value="EmrE-like"/>
</dbReference>
<dbReference type="GO" id="GO:0015144">
    <property type="term" value="F:carbohydrate transmembrane transporter activity"/>
    <property type="evidence" value="ECO:0007669"/>
    <property type="project" value="InterPro"/>
</dbReference>
<evidence type="ECO:0000256" key="3">
    <source>
        <dbReference type="ARBA" id="ARBA00022692"/>
    </source>
</evidence>
<evidence type="ECO:0000256" key="7">
    <source>
        <dbReference type="SAM" id="Phobius"/>
    </source>
</evidence>
<keyword evidence="4 7" id="KW-1133">Transmembrane helix</keyword>
<feature type="compositionally biased region" description="Polar residues" evidence="6">
    <location>
        <begin position="166"/>
        <end position="178"/>
    </location>
</feature>
<feature type="transmembrane region" description="Helical" evidence="7">
    <location>
        <begin position="217"/>
        <end position="239"/>
    </location>
</feature>
<dbReference type="InterPro" id="IPR012435">
    <property type="entry name" value="TMEM144"/>
</dbReference>
<evidence type="ECO:0000256" key="5">
    <source>
        <dbReference type="ARBA" id="ARBA00023136"/>
    </source>
</evidence>
<feature type="transmembrane region" description="Helical" evidence="7">
    <location>
        <begin position="6"/>
        <end position="26"/>
    </location>
</feature>
<feature type="transmembrane region" description="Helical" evidence="7">
    <location>
        <begin position="312"/>
        <end position="334"/>
    </location>
</feature>
<feature type="region of interest" description="Disordered" evidence="6">
    <location>
        <begin position="159"/>
        <end position="178"/>
    </location>
</feature>
<feature type="transmembrane region" description="Helical" evidence="7">
    <location>
        <begin position="284"/>
        <end position="305"/>
    </location>
</feature>
<dbReference type="Gene3D" id="1.10.3730.20">
    <property type="match status" value="1"/>
</dbReference>
<feature type="transmembrane region" description="Helical" evidence="7">
    <location>
        <begin position="260"/>
        <end position="278"/>
    </location>
</feature>
<dbReference type="EMBL" id="HBGG01019960">
    <property type="protein sequence ID" value="CAD9208120.1"/>
    <property type="molecule type" value="Transcribed_RNA"/>
</dbReference>
<comment type="subcellular location">
    <subcellularLocation>
        <location evidence="1">Membrane</location>
        <topology evidence="1">Multi-pass membrane protein</topology>
    </subcellularLocation>
</comment>
<dbReference type="Pfam" id="PF07857">
    <property type="entry name" value="TMEM144"/>
    <property type="match status" value="1"/>
</dbReference>
<evidence type="ECO:0008006" key="9">
    <source>
        <dbReference type="Google" id="ProtNLM"/>
    </source>
</evidence>
<dbReference type="InterPro" id="IPR010651">
    <property type="entry name" value="Sugar_transport"/>
</dbReference>